<evidence type="ECO:0000256" key="2">
    <source>
        <dbReference type="SAM" id="MobiDB-lite"/>
    </source>
</evidence>
<proteinExistence type="predicted"/>
<dbReference type="VEuPathDB" id="FungiDB:SCODWIG_00917"/>
<dbReference type="PROSITE" id="PS00028">
    <property type="entry name" value="ZINC_FINGER_C2H2_1"/>
    <property type="match status" value="1"/>
</dbReference>
<keyword evidence="1" id="KW-0863">Zinc-finger</keyword>
<accession>A0A376B391</accession>
<protein>
    <recommendedName>
        <fullName evidence="3">C2H2-type domain-containing protein</fullName>
    </recommendedName>
</protein>
<keyword evidence="5" id="KW-1185">Reference proteome</keyword>
<evidence type="ECO:0000313" key="5">
    <source>
        <dbReference type="Proteomes" id="UP000262825"/>
    </source>
</evidence>
<dbReference type="EMBL" id="UFAJ01000099">
    <property type="protein sequence ID" value="SSD59156.1"/>
    <property type="molecule type" value="Genomic_DNA"/>
</dbReference>
<feature type="compositionally biased region" description="Polar residues" evidence="2">
    <location>
        <begin position="617"/>
        <end position="641"/>
    </location>
</feature>
<reference evidence="5" key="1">
    <citation type="submission" date="2018-06" db="EMBL/GenBank/DDBJ databases">
        <authorList>
            <person name="Guldener U."/>
        </authorList>
    </citation>
    <scope>NUCLEOTIDE SEQUENCE [LARGE SCALE GENOMIC DNA]</scope>
    <source>
        <strain evidence="5">UTAD17</strain>
    </source>
</reference>
<dbReference type="AlphaFoldDB" id="A0A376B391"/>
<keyword evidence="1" id="KW-0479">Metal-binding</keyword>
<organism evidence="4 5">
    <name type="scientific">Saccharomycodes ludwigii</name>
    <dbReference type="NCBI Taxonomy" id="36035"/>
    <lineage>
        <taxon>Eukaryota</taxon>
        <taxon>Fungi</taxon>
        <taxon>Dikarya</taxon>
        <taxon>Ascomycota</taxon>
        <taxon>Saccharomycotina</taxon>
        <taxon>Saccharomycetes</taxon>
        <taxon>Saccharomycodales</taxon>
        <taxon>Saccharomycodaceae</taxon>
        <taxon>Saccharomycodes</taxon>
    </lineage>
</organism>
<dbReference type="OrthoDB" id="3973294at2759"/>
<keyword evidence="1" id="KW-0862">Zinc</keyword>
<dbReference type="SMART" id="SM00355">
    <property type="entry name" value="ZnF_C2H2"/>
    <property type="match status" value="3"/>
</dbReference>
<evidence type="ECO:0000256" key="1">
    <source>
        <dbReference type="PROSITE-ProRule" id="PRU00042"/>
    </source>
</evidence>
<dbReference type="Proteomes" id="UP000262825">
    <property type="component" value="Unassembled WGS sequence"/>
</dbReference>
<dbReference type="GO" id="GO:0008270">
    <property type="term" value="F:zinc ion binding"/>
    <property type="evidence" value="ECO:0007669"/>
    <property type="project" value="UniProtKB-KW"/>
</dbReference>
<dbReference type="PROSITE" id="PS50157">
    <property type="entry name" value="ZINC_FINGER_C2H2_2"/>
    <property type="match status" value="1"/>
</dbReference>
<name>A0A376B391_9ASCO</name>
<gene>
    <name evidence="4" type="ORF">SCODWIG_00917</name>
</gene>
<feature type="domain" description="C2H2-type" evidence="3">
    <location>
        <begin position="860"/>
        <end position="890"/>
    </location>
</feature>
<feature type="region of interest" description="Disordered" evidence="2">
    <location>
        <begin position="617"/>
        <end position="648"/>
    </location>
</feature>
<dbReference type="InterPro" id="IPR013087">
    <property type="entry name" value="Znf_C2H2_type"/>
</dbReference>
<sequence>MTANNRHEKSIFMNQEFPDNTLSPYMLAKINAVGNVNDINSPITTGDTLTNFREHSETCDCSSNNMDNISFKEKDGKDNTRLSDNNADVFTHSKQTLLDYDELHNMFSDTEILENGDDYDHSSFNDSNVSLTKVIDTLSSDKNNIYSAYNTKVHNTHYNYCDNSNSDINNHIVLNNDTAAEIHYVKELPYHSTSTTDCAGSHATIETNQYPSQTITTTVMPGIYSPSFYSSPIIYTTFQNQTKHAIDSNHIGLPNNKSYYEKYQFRDNSKNIFIDNDDTTTTTTTTTTEAKNKQADTVTANINSSNFVTGNFSRSSSVIGKRRKKNTKNLKLQDLDNKHTNKNEDLFPDQIKQKRKKTGAVSKNKKIEKKKSRIEDIFLTPMSATMLNSEKLDNLSQSQLMPAVSEDSKEHNVSYQEPKYVHDSANHNGSYHQYLADVHNKHNNSLTEELINQNMTLEIANCQLDSNKVYLDHDEDTTSPAYFKEQQSEGCFPLKMGVFTVKERNVQHKKNNFLNGQNAAQAKIVKETVIENTPSHLELKNCMESNHYREITKDHCPGSKNIACGISKQQNLYIDANDNVIKKKHFECDTNGDGQSMDNFLANTLLLDRTVPDLGTATSTTMPEMTCDSLPTPSDKSTVSYTDPHPINYTDNNNAATAEHKNKSNELESLCSADNNAKFADSNKTICNNEVMDKFYRIFIAKEIPTSPKKSNPLAVEDNKVENHKHIISGATIKREKKPNRNNDDHGMTDKEGSIEPSLVEQFLNDEDLMRELNKRPKRGFYKCIHCSETFNNILDYAHHLDENNILRPFKCPFPLCPWKILGLPKRSELRRHCAIQHMVQMPLKLKEMLNLNDSNFPLLHCKYNFCDKLFYRKDSYARHVKMVHKNVNSRFNRRIQKIERGCPYNEEDKVYEYVLDTLQKQEEKKKSKKILSTNKT</sequence>
<evidence type="ECO:0000313" key="4">
    <source>
        <dbReference type="EMBL" id="SSD59156.1"/>
    </source>
</evidence>
<evidence type="ECO:0000259" key="3">
    <source>
        <dbReference type="PROSITE" id="PS50157"/>
    </source>
</evidence>